<sequence>MPTWDKIEAVEKTVLEIPYETGVLRIPLLARDRDDNMRVPQDFGLSRIAQLWDKNLIKQNEKVFMIRDMKRGFARFYVH</sequence>
<gene>
    <name evidence="1" type="ORF">MM171A03038_0007</name>
</gene>
<evidence type="ECO:0000313" key="1">
    <source>
        <dbReference type="EMBL" id="QJH92613.1"/>
    </source>
</evidence>
<reference evidence="1" key="1">
    <citation type="submission" date="2020-03" db="EMBL/GenBank/DDBJ databases">
        <title>The deep terrestrial virosphere.</title>
        <authorList>
            <person name="Holmfeldt K."/>
            <person name="Nilsson E."/>
            <person name="Simone D."/>
            <person name="Lopez-Fernandez M."/>
            <person name="Wu X."/>
            <person name="de Brujin I."/>
            <person name="Lundin D."/>
            <person name="Andersson A."/>
            <person name="Bertilsson S."/>
            <person name="Dopson M."/>
        </authorList>
    </citation>
    <scope>NUCLEOTIDE SEQUENCE</scope>
    <source>
        <strain evidence="1">MM171A03038</strain>
    </source>
</reference>
<accession>A0A6M3X619</accession>
<proteinExistence type="predicted"/>
<name>A0A6M3X619_9ZZZZ</name>
<protein>
    <submittedName>
        <fullName evidence="1">Uncharacterized protein</fullName>
    </submittedName>
</protein>
<dbReference type="EMBL" id="MT143905">
    <property type="protein sequence ID" value="QJH92613.1"/>
    <property type="molecule type" value="Genomic_DNA"/>
</dbReference>
<organism evidence="1">
    <name type="scientific">viral metagenome</name>
    <dbReference type="NCBI Taxonomy" id="1070528"/>
    <lineage>
        <taxon>unclassified sequences</taxon>
        <taxon>metagenomes</taxon>
        <taxon>organismal metagenomes</taxon>
    </lineage>
</organism>
<dbReference type="AlphaFoldDB" id="A0A6M3X619"/>